<sequence length="236" mass="25215">MTPATAPPAPGARNTRTAATRAAITAAAERLFAERGVSAVSNRQVGEAAGQANNTAVAYHFGTKTDLIRAIIRNHAQDIEARRAPMLESVRGSADIRDWIRCLVLPSTEHFAALGTPSWYARFNAQVMTDPALRALIYEDALASASLQETLQGLRATAGAIPPRIRRTRADMARQLLVHMCSERERDLALTAAGTADPGQQHWAGAPVDGDAGTWAELSADLVDALTGLWTAPVTR</sequence>
<evidence type="ECO:0000259" key="4">
    <source>
        <dbReference type="Pfam" id="PF00440"/>
    </source>
</evidence>
<organism evidence="5 6">
    <name type="scientific">Tomitella cavernea</name>
    <dbReference type="NCBI Taxonomy" id="1387982"/>
    <lineage>
        <taxon>Bacteria</taxon>
        <taxon>Bacillati</taxon>
        <taxon>Actinomycetota</taxon>
        <taxon>Actinomycetes</taxon>
        <taxon>Mycobacteriales</taxon>
        <taxon>Tomitella</taxon>
    </lineage>
</organism>
<keyword evidence="6" id="KW-1185">Reference proteome</keyword>
<dbReference type="InterPro" id="IPR001647">
    <property type="entry name" value="HTH_TetR"/>
</dbReference>
<dbReference type="Pfam" id="PF00440">
    <property type="entry name" value="TetR_N"/>
    <property type="match status" value="1"/>
</dbReference>
<feature type="domain" description="HTH tetR-type" evidence="4">
    <location>
        <begin position="24"/>
        <end position="71"/>
    </location>
</feature>
<keyword evidence="2" id="KW-0238">DNA-binding</keyword>
<protein>
    <submittedName>
        <fullName evidence="5">TetR family transcriptional regulator</fullName>
    </submittedName>
</protein>
<keyword evidence="1" id="KW-0805">Transcription regulation</keyword>
<dbReference type="InterPro" id="IPR050109">
    <property type="entry name" value="HTH-type_TetR-like_transc_reg"/>
</dbReference>
<accession>A0ABP9C2H1</accession>
<evidence type="ECO:0000256" key="1">
    <source>
        <dbReference type="ARBA" id="ARBA00023015"/>
    </source>
</evidence>
<dbReference type="Gene3D" id="1.10.357.10">
    <property type="entry name" value="Tetracycline Repressor, domain 2"/>
    <property type="match status" value="1"/>
</dbReference>
<gene>
    <name evidence="5" type="ORF">GCM10023353_01640</name>
</gene>
<proteinExistence type="predicted"/>
<evidence type="ECO:0000256" key="3">
    <source>
        <dbReference type="ARBA" id="ARBA00023163"/>
    </source>
</evidence>
<comment type="caution">
    <text evidence="5">The sequence shown here is derived from an EMBL/GenBank/DDBJ whole genome shotgun (WGS) entry which is preliminary data.</text>
</comment>
<dbReference type="InterPro" id="IPR009057">
    <property type="entry name" value="Homeodomain-like_sf"/>
</dbReference>
<reference evidence="6" key="1">
    <citation type="journal article" date="2019" name="Int. J. Syst. Evol. Microbiol.">
        <title>The Global Catalogue of Microorganisms (GCM) 10K type strain sequencing project: providing services to taxonomists for standard genome sequencing and annotation.</title>
        <authorList>
            <consortium name="The Broad Institute Genomics Platform"/>
            <consortium name="The Broad Institute Genome Sequencing Center for Infectious Disease"/>
            <person name="Wu L."/>
            <person name="Ma J."/>
        </authorList>
    </citation>
    <scope>NUCLEOTIDE SEQUENCE [LARGE SCALE GENOMIC DNA]</scope>
    <source>
        <strain evidence="6">JCM 18542</strain>
    </source>
</reference>
<evidence type="ECO:0000313" key="5">
    <source>
        <dbReference type="EMBL" id="GAA4803155.1"/>
    </source>
</evidence>
<dbReference type="SUPFAM" id="SSF46689">
    <property type="entry name" value="Homeodomain-like"/>
    <property type="match status" value="1"/>
</dbReference>
<dbReference type="PANTHER" id="PTHR30055">
    <property type="entry name" value="HTH-TYPE TRANSCRIPTIONAL REGULATOR RUTR"/>
    <property type="match status" value="1"/>
</dbReference>
<keyword evidence="3" id="KW-0804">Transcription</keyword>
<evidence type="ECO:0000256" key="2">
    <source>
        <dbReference type="ARBA" id="ARBA00023125"/>
    </source>
</evidence>
<dbReference type="RefSeq" id="WP_200173894.1">
    <property type="nucleotide sequence ID" value="NZ_BAABKQ010000001.1"/>
</dbReference>
<name>A0ABP9C2H1_9ACTN</name>
<dbReference type="PANTHER" id="PTHR30055:SF234">
    <property type="entry name" value="HTH-TYPE TRANSCRIPTIONAL REGULATOR BETI"/>
    <property type="match status" value="1"/>
</dbReference>
<evidence type="ECO:0000313" key="6">
    <source>
        <dbReference type="Proteomes" id="UP001500839"/>
    </source>
</evidence>
<dbReference type="Proteomes" id="UP001500839">
    <property type="component" value="Unassembled WGS sequence"/>
</dbReference>
<dbReference type="EMBL" id="BAABKQ010000001">
    <property type="protein sequence ID" value="GAA4803155.1"/>
    <property type="molecule type" value="Genomic_DNA"/>
</dbReference>